<feature type="region of interest" description="Disordered" evidence="1">
    <location>
        <begin position="189"/>
        <end position="225"/>
    </location>
</feature>
<accession>A0A391NU82</accession>
<reference evidence="2 3" key="1">
    <citation type="journal article" date="2018" name="PLoS ONE">
        <title>The draft genome of Kipferlia bialata reveals reductive genome evolution in fornicate parasites.</title>
        <authorList>
            <person name="Tanifuji G."/>
            <person name="Takabayashi S."/>
            <person name="Kume K."/>
            <person name="Takagi M."/>
            <person name="Nakayama T."/>
            <person name="Kamikawa R."/>
            <person name="Inagaki Y."/>
            <person name="Hashimoto T."/>
        </authorList>
    </citation>
    <scope>NUCLEOTIDE SEQUENCE [LARGE SCALE GENOMIC DNA]</scope>
    <source>
        <strain evidence="2">NY0173</strain>
    </source>
</reference>
<sequence>MDNGMVHVREVFAETYRHPSTYRAAVGLDPNTLLCLREYGDEDMGLKSNKIVAEVLTRDTSDSTHFEMGDDRHSLVEYDRHFFSYDELMDMPWRSAGTRLLAKVGDRVFVYTESDDGFVVSPCLNPRLETHLHTLDTTTGQWETEQLCPVSGGAEGLPQGETVERGAKPSSRICSMFGLGDTLVLLAEGPRRKEAETTTSRASGRSRGHRRPRHPHPPQRHGTRPLPAYYEVWTLDPASGEYTRLDDAPPWLGAPKWTAVVDDTVYMGVKYMLPLLKSVQVHMLATFSLSRGWKKRILGKDEDVHGLPDSRLLQVCGRTLVFRYGTVLWALDTASTDLQCALVRVMRDGLGANWESCACATLPGGRETVFITDIQERRGGRRGFTMGVVDVDPDLDLGVSAGSSLVWESLKSPTLVLDAVQKWKQEAKRQRQARQAERKAEWEREKKAKMERQAAERERQVAEEAREREKQEAKRLGDEQCRREQEDMLEASKLMRLMSAGCVLFDGCDEDALLAELDREDAERMRGSASE</sequence>
<feature type="region of interest" description="Disordered" evidence="1">
    <location>
        <begin position="430"/>
        <end position="482"/>
    </location>
</feature>
<proteinExistence type="predicted"/>
<keyword evidence="3" id="KW-1185">Reference proteome</keyword>
<organism evidence="2 3">
    <name type="scientific">Kipferlia bialata</name>
    <dbReference type="NCBI Taxonomy" id="797122"/>
    <lineage>
        <taxon>Eukaryota</taxon>
        <taxon>Metamonada</taxon>
        <taxon>Carpediemonas-like organisms</taxon>
        <taxon>Kipferlia</taxon>
    </lineage>
</organism>
<gene>
    <name evidence="2" type="ORF">KIPB_000815</name>
</gene>
<evidence type="ECO:0000313" key="3">
    <source>
        <dbReference type="Proteomes" id="UP000265618"/>
    </source>
</evidence>
<dbReference type="AlphaFoldDB" id="A0A391NU82"/>
<protein>
    <submittedName>
        <fullName evidence="2">Uncharacterized protein</fullName>
    </submittedName>
</protein>
<dbReference type="EMBL" id="BDIP01000101">
    <property type="protein sequence ID" value="GCA62043.1"/>
    <property type="molecule type" value="Genomic_DNA"/>
</dbReference>
<name>A0A391NU82_9EUKA</name>
<feature type="compositionally biased region" description="Basic residues" evidence="1">
    <location>
        <begin position="204"/>
        <end position="223"/>
    </location>
</feature>
<evidence type="ECO:0000256" key="1">
    <source>
        <dbReference type="SAM" id="MobiDB-lite"/>
    </source>
</evidence>
<evidence type="ECO:0000313" key="2">
    <source>
        <dbReference type="EMBL" id="GCA62043.1"/>
    </source>
</evidence>
<dbReference type="Proteomes" id="UP000265618">
    <property type="component" value="Unassembled WGS sequence"/>
</dbReference>
<comment type="caution">
    <text evidence="2">The sequence shown here is derived from an EMBL/GenBank/DDBJ whole genome shotgun (WGS) entry which is preliminary data.</text>
</comment>